<dbReference type="PROSITE" id="PS50059">
    <property type="entry name" value="FKBP_PPIASE"/>
    <property type="match status" value="1"/>
</dbReference>
<feature type="chain" id="PRO_5022920397" description="Peptidyl-prolyl cis-trans isomerase" evidence="8">
    <location>
        <begin position="19"/>
        <end position="260"/>
    </location>
</feature>
<dbReference type="OrthoDB" id="6398367at2"/>
<dbReference type="Gene3D" id="3.10.50.40">
    <property type="match status" value="1"/>
</dbReference>
<protein>
    <recommendedName>
        <fullName evidence="7">Peptidyl-prolyl cis-trans isomerase</fullName>
        <ecNumber evidence="7">5.2.1.8</ecNumber>
    </recommendedName>
</protein>
<evidence type="ECO:0000256" key="7">
    <source>
        <dbReference type="RuleBase" id="RU003915"/>
    </source>
</evidence>
<evidence type="ECO:0000256" key="2">
    <source>
        <dbReference type="ARBA" id="ARBA00006577"/>
    </source>
</evidence>
<dbReference type="PANTHER" id="PTHR43811:SF19">
    <property type="entry name" value="39 KDA FK506-BINDING NUCLEAR PROTEIN"/>
    <property type="match status" value="1"/>
</dbReference>
<comment type="similarity">
    <text evidence="2 7">Belongs to the FKBP-type PPIase family.</text>
</comment>
<keyword evidence="6" id="KW-0802">TPR repeat</keyword>
<accession>A0A5C7B3P2</accession>
<gene>
    <name evidence="10" type="ORF">ES692_14375</name>
</gene>
<dbReference type="EMBL" id="VOSB01000022">
    <property type="protein sequence ID" value="TXE15939.1"/>
    <property type="molecule type" value="Genomic_DNA"/>
</dbReference>
<evidence type="ECO:0000256" key="8">
    <source>
        <dbReference type="SAM" id="SignalP"/>
    </source>
</evidence>
<evidence type="ECO:0000256" key="5">
    <source>
        <dbReference type="PROSITE-ProRule" id="PRU00277"/>
    </source>
</evidence>
<evidence type="ECO:0000256" key="4">
    <source>
        <dbReference type="ARBA" id="ARBA00023235"/>
    </source>
</evidence>
<dbReference type="Proteomes" id="UP000321938">
    <property type="component" value="Unassembled WGS sequence"/>
</dbReference>
<evidence type="ECO:0000256" key="1">
    <source>
        <dbReference type="ARBA" id="ARBA00000971"/>
    </source>
</evidence>
<name>A0A5C7B3P2_9FLAO</name>
<dbReference type="STRING" id="1123037.GCA_000425305_03055"/>
<keyword evidence="11" id="KW-1185">Reference proteome</keyword>
<dbReference type="Pfam" id="PF00254">
    <property type="entry name" value="FKBP_C"/>
    <property type="match status" value="1"/>
</dbReference>
<evidence type="ECO:0000313" key="10">
    <source>
        <dbReference type="EMBL" id="TXE15939.1"/>
    </source>
</evidence>
<keyword evidence="4 5" id="KW-0413">Isomerase</keyword>
<dbReference type="PANTHER" id="PTHR43811">
    <property type="entry name" value="FKBP-TYPE PEPTIDYL-PROLYL CIS-TRANS ISOMERASE FKPA"/>
    <property type="match status" value="1"/>
</dbReference>
<organism evidence="10 11">
    <name type="scientific">Psychroserpens burtonensis</name>
    <dbReference type="NCBI Taxonomy" id="49278"/>
    <lineage>
        <taxon>Bacteria</taxon>
        <taxon>Pseudomonadati</taxon>
        <taxon>Bacteroidota</taxon>
        <taxon>Flavobacteriia</taxon>
        <taxon>Flavobacteriales</taxon>
        <taxon>Flavobacteriaceae</taxon>
        <taxon>Psychroserpens</taxon>
    </lineage>
</organism>
<sequence length="260" mass="29711">MKLSYILIMLFSTHMVLSQVNDTITTKSGLKYFLIHKGEGKAIDSGTVVIQHYTVWLSNGDKLDSSRDRNEPFVFEHPSNNLIQGTNESLSLMKVGDRGIFIFPYHLAYGEKGIESEIPPKETLTFDIEVLGIKKWSLEKELRTVLYHNYKADSIPKVSETITKYKELKKNDFEDMYVNEDVLNSIGYDLIRINFVKEAAEIFKLNVAAYPDSQNPYDSLGEAYMLLGQKELSVFNYKKSLELDPGNTSAIEMLKKLKDL</sequence>
<dbReference type="GO" id="GO:0003755">
    <property type="term" value="F:peptidyl-prolyl cis-trans isomerase activity"/>
    <property type="evidence" value="ECO:0007669"/>
    <property type="project" value="UniProtKB-UniRule"/>
</dbReference>
<dbReference type="InterPro" id="IPR011990">
    <property type="entry name" value="TPR-like_helical_dom_sf"/>
</dbReference>
<feature type="signal peptide" evidence="8">
    <location>
        <begin position="1"/>
        <end position="18"/>
    </location>
</feature>
<evidence type="ECO:0000256" key="3">
    <source>
        <dbReference type="ARBA" id="ARBA00023110"/>
    </source>
</evidence>
<dbReference type="SUPFAM" id="SSF54534">
    <property type="entry name" value="FKBP-like"/>
    <property type="match status" value="1"/>
</dbReference>
<evidence type="ECO:0000313" key="11">
    <source>
        <dbReference type="Proteomes" id="UP000321938"/>
    </source>
</evidence>
<reference evidence="10 11" key="1">
    <citation type="submission" date="2019-08" db="EMBL/GenBank/DDBJ databases">
        <title>Genome of Psychroserpens burtonensis ACAM 167.</title>
        <authorList>
            <person name="Bowman J.P."/>
        </authorList>
    </citation>
    <scope>NUCLEOTIDE SEQUENCE [LARGE SCALE GENOMIC DNA]</scope>
    <source>
        <strain evidence="10 11">ACAM 167</strain>
    </source>
</reference>
<dbReference type="InterPro" id="IPR046357">
    <property type="entry name" value="PPIase_dom_sf"/>
</dbReference>
<dbReference type="AlphaFoldDB" id="A0A5C7B3P2"/>
<dbReference type="RefSeq" id="WP_084142325.1">
    <property type="nucleotide sequence ID" value="NZ_VOSB01000022.1"/>
</dbReference>
<dbReference type="Gene3D" id="1.25.40.10">
    <property type="entry name" value="Tetratricopeptide repeat domain"/>
    <property type="match status" value="1"/>
</dbReference>
<dbReference type="InterPro" id="IPR001179">
    <property type="entry name" value="PPIase_FKBP_dom"/>
</dbReference>
<comment type="catalytic activity">
    <reaction evidence="1 5 7">
        <text>[protein]-peptidylproline (omega=180) = [protein]-peptidylproline (omega=0)</text>
        <dbReference type="Rhea" id="RHEA:16237"/>
        <dbReference type="Rhea" id="RHEA-COMP:10747"/>
        <dbReference type="Rhea" id="RHEA-COMP:10748"/>
        <dbReference type="ChEBI" id="CHEBI:83833"/>
        <dbReference type="ChEBI" id="CHEBI:83834"/>
        <dbReference type="EC" id="5.2.1.8"/>
    </reaction>
</comment>
<proteinExistence type="inferred from homology"/>
<keyword evidence="8" id="KW-0732">Signal</keyword>
<dbReference type="SUPFAM" id="SSF48452">
    <property type="entry name" value="TPR-like"/>
    <property type="match status" value="1"/>
</dbReference>
<dbReference type="EC" id="5.2.1.8" evidence="7"/>
<dbReference type="InterPro" id="IPR019734">
    <property type="entry name" value="TPR_rpt"/>
</dbReference>
<feature type="repeat" description="TPR" evidence="6">
    <location>
        <begin position="214"/>
        <end position="247"/>
    </location>
</feature>
<comment type="caution">
    <text evidence="10">The sequence shown here is derived from an EMBL/GenBank/DDBJ whole genome shotgun (WGS) entry which is preliminary data.</text>
</comment>
<evidence type="ECO:0000259" key="9">
    <source>
        <dbReference type="PROSITE" id="PS50059"/>
    </source>
</evidence>
<keyword evidence="3 5" id="KW-0697">Rotamase</keyword>
<feature type="domain" description="PPIase FKBP-type" evidence="9">
    <location>
        <begin position="46"/>
        <end position="134"/>
    </location>
</feature>
<evidence type="ECO:0000256" key="6">
    <source>
        <dbReference type="PROSITE-ProRule" id="PRU00339"/>
    </source>
</evidence>
<dbReference type="PROSITE" id="PS50005">
    <property type="entry name" value="TPR"/>
    <property type="match status" value="1"/>
</dbReference>